<dbReference type="GO" id="GO:0005886">
    <property type="term" value="C:plasma membrane"/>
    <property type="evidence" value="ECO:0007669"/>
    <property type="project" value="TreeGrafter"/>
</dbReference>
<dbReference type="InterPro" id="IPR003689">
    <property type="entry name" value="ZIP"/>
</dbReference>
<dbReference type="PANTHER" id="PTHR11040">
    <property type="entry name" value="ZINC/IRON TRANSPORTER"/>
    <property type="match status" value="1"/>
</dbReference>
<dbReference type="Pfam" id="PF02535">
    <property type="entry name" value="Zip"/>
    <property type="match status" value="1"/>
</dbReference>
<feature type="transmembrane region" description="Helical" evidence="6">
    <location>
        <begin position="71"/>
        <end position="91"/>
    </location>
</feature>
<feature type="transmembrane region" description="Helical" evidence="6">
    <location>
        <begin position="227"/>
        <end position="248"/>
    </location>
</feature>
<feature type="region of interest" description="Disordered" evidence="5">
    <location>
        <begin position="171"/>
        <end position="192"/>
    </location>
</feature>
<feature type="transmembrane region" description="Helical" evidence="6">
    <location>
        <begin position="6"/>
        <end position="26"/>
    </location>
</feature>
<feature type="transmembrane region" description="Helical" evidence="6">
    <location>
        <begin position="38"/>
        <end position="56"/>
    </location>
</feature>
<accession>A0A8J4V762</accession>
<keyword evidence="8" id="KW-1185">Reference proteome</keyword>
<feature type="region of interest" description="Disordered" evidence="5">
    <location>
        <begin position="147"/>
        <end position="166"/>
    </location>
</feature>
<dbReference type="PROSITE" id="PS51257">
    <property type="entry name" value="PROKAR_LIPOPROTEIN"/>
    <property type="match status" value="1"/>
</dbReference>
<evidence type="ECO:0000256" key="6">
    <source>
        <dbReference type="SAM" id="Phobius"/>
    </source>
</evidence>
<evidence type="ECO:0000256" key="4">
    <source>
        <dbReference type="ARBA" id="ARBA00023136"/>
    </source>
</evidence>
<evidence type="ECO:0000256" key="2">
    <source>
        <dbReference type="ARBA" id="ARBA00022692"/>
    </source>
</evidence>
<dbReference type="GO" id="GO:0005385">
    <property type="term" value="F:zinc ion transmembrane transporter activity"/>
    <property type="evidence" value="ECO:0007669"/>
    <property type="project" value="TreeGrafter"/>
</dbReference>
<feature type="transmembrane region" description="Helical" evidence="6">
    <location>
        <begin position="200"/>
        <end position="221"/>
    </location>
</feature>
<evidence type="ECO:0000313" key="7">
    <source>
        <dbReference type="EMBL" id="KAF2076532.1"/>
    </source>
</evidence>
<dbReference type="AlphaFoldDB" id="A0A8J4V762"/>
<dbReference type="OrthoDB" id="448280at2759"/>
<dbReference type="Proteomes" id="UP000695562">
    <property type="component" value="Unassembled WGS sequence"/>
</dbReference>
<keyword evidence="2 6" id="KW-0812">Transmembrane</keyword>
<comment type="subcellular location">
    <subcellularLocation>
        <location evidence="1">Membrane</location>
        <topology evidence="1">Multi-pass membrane protein</topology>
    </subcellularLocation>
</comment>
<dbReference type="EMBL" id="AJWJ01000057">
    <property type="protein sequence ID" value="KAF2076532.1"/>
    <property type="molecule type" value="Genomic_DNA"/>
</dbReference>
<feature type="transmembrane region" description="Helical" evidence="6">
    <location>
        <begin position="292"/>
        <end position="315"/>
    </location>
</feature>
<evidence type="ECO:0000256" key="1">
    <source>
        <dbReference type="ARBA" id="ARBA00004141"/>
    </source>
</evidence>
<dbReference type="PANTHER" id="PTHR11040:SF140">
    <property type="entry name" value="ZRT (ZRT), IRT- (IRT-) LIKE PROTEIN TRANSPORTER"/>
    <property type="match status" value="1"/>
</dbReference>
<sequence>MLLFIKLVYLIIIAVACAVGGLAPLIFKKWFGEKSLSYSNCLGSGILIGASFIHLLKDSQELLEDQYDFPLSNLFCAIGFFLSFILERVLFEHKHEHSMPIGLIEQTKHDHEEQDTGNELKLFSVQLHKKNDDETQHGEENSFVLGIGDINQTSPHDDGDDSMINLIDSSKKNHKHGHSHNHHKEKQDQLQQPLQQKKKFPFMLFAVLSLESFISGSALGIQDNEVSVFVTFLAIVSHIWSESFTLSASVMKTRQSLKTIYISCIIFSIVTPLGGLFGLISEKILTHSQSNFTTSILLALASGCFLYVAIFEILAEEFSGDDHHHHHHSDNQDIDIDIELDDDQENNVGHSHQHKHTRKNFFKWIKLFLVGIGFTFMSVIGIVV</sequence>
<keyword evidence="3 6" id="KW-1133">Transmembrane helix</keyword>
<organism evidence="7 8">
    <name type="scientific">Polysphondylium violaceum</name>
    <dbReference type="NCBI Taxonomy" id="133409"/>
    <lineage>
        <taxon>Eukaryota</taxon>
        <taxon>Amoebozoa</taxon>
        <taxon>Evosea</taxon>
        <taxon>Eumycetozoa</taxon>
        <taxon>Dictyostelia</taxon>
        <taxon>Dictyosteliales</taxon>
        <taxon>Dictyosteliaceae</taxon>
        <taxon>Polysphondylium</taxon>
    </lineage>
</organism>
<evidence type="ECO:0000256" key="3">
    <source>
        <dbReference type="ARBA" id="ARBA00022989"/>
    </source>
</evidence>
<feature type="transmembrane region" description="Helical" evidence="6">
    <location>
        <begin position="364"/>
        <end position="383"/>
    </location>
</feature>
<keyword evidence="4 6" id="KW-0472">Membrane</keyword>
<protein>
    <recommendedName>
        <fullName evidence="9">Zinc/iron permease</fullName>
    </recommendedName>
</protein>
<comment type="caution">
    <text evidence="7">The sequence shown here is derived from an EMBL/GenBank/DDBJ whole genome shotgun (WGS) entry which is preliminary data.</text>
</comment>
<evidence type="ECO:0000256" key="5">
    <source>
        <dbReference type="SAM" id="MobiDB-lite"/>
    </source>
</evidence>
<feature type="transmembrane region" description="Helical" evidence="6">
    <location>
        <begin position="260"/>
        <end position="280"/>
    </location>
</feature>
<name>A0A8J4V762_9MYCE</name>
<evidence type="ECO:0008006" key="9">
    <source>
        <dbReference type="Google" id="ProtNLM"/>
    </source>
</evidence>
<proteinExistence type="predicted"/>
<evidence type="ECO:0000313" key="8">
    <source>
        <dbReference type="Proteomes" id="UP000695562"/>
    </source>
</evidence>
<feature type="compositionally biased region" description="Basic residues" evidence="5">
    <location>
        <begin position="172"/>
        <end position="184"/>
    </location>
</feature>
<reference evidence="7" key="1">
    <citation type="submission" date="2020-01" db="EMBL/GenBank/DDBJ databases">
        <title>Development of genomics and gene disruption for Polysphondylium violaceum indicates a role for the polyketide synthase stlB in stalk morphogenesis.</title>
        <authorList>
            <person name="Narita B."/>
            <person name="Kawabe Y."/>
            <person name="Kin K."/>
            <person name="Saito T."/>
            <person name="Gibbs R."/>
            <person name="Kuspa A."/>
            <person name="Muzny D."/>
            <person name="Queller D."/>
            <person name="Richards S."/>
            <person name="Strassman J."/>
            <person name="Sucgang R."/>
            <person name="Worley K."/>
            <person name="Schaap P."/>
        </authorList>
    </citation>
    <scope>NUCLEOTIDE SEQUENCE</scope>
    <source>
        <strain evidence="7">QSvi11</strain>
    </source>
</reference>
<gene>
    <name evidence="7" type="ORF">CYY_002146</name>
</gene>